<dbReference type="RefSeq" id="WP_099154416.1">
    <property type="nucleotide sequence ID" value="NZ_PDUD01000043.1"/>
</dbReference>
<dbReference type="Proteomes" id="UP000223913">
    <property type="component" value="Unassembled WGS sequence"/>
</dbReference>
<name>A0A2D0N149_FLAN2</name>
<dbReference type="EMBL" id="PDUD01000043">
    <property type="protein sequence ID" value="PHN02225.1"/>
    <property type="molecule type" value="Genomic_DNA"/>
</dbReference>
<dbReference type="OrthoDB" id="1488184at2"/>
<dbReference type="InterPro" id="IPR045538">
    <property type="entry name" value="CIS_TMP"/>
</dbReference>
<organism evidence="1 2">
    <name type="scientific">Flavilitoribacter nigricans (strain ATCC 23147 / DSM 23189 / NBRC 102662 / NCIMB 1420 / SS-2)</name>
    <name type="common">Lewinella nigricans</name>
    <dbReference type="NCBI Taxonomy" id="1122177"/>
    <lineage>
        <taxon>Bacteria</taxon>
        <taxon>Pseudomonadati</taxon>
        <taxon>Bacteroidota</taxon>
        <taxon>Saprospiria</taxon>
        <taxon>Saprospirales</taxon>
        <taxon>Lewinellaceae</taxon>
        <taxon>Flavilitoribacter</taxon>
    </lineage>
</organism>
<dbReference type="Pfam" id="PF19268">
    <property type="entry name" value="CIS_TMP"/>
    <property type="match status" value="2"/>
</dbReference>
<dbReference type="AlphaFoldDB" id="A0A2D0N149"/>
<proteinExistence type="predicted"/>
<accession>A0A2D0N149</accession>
<gene>
    <name evidence="1" type="ORF">CRP01_33360</name>
</gene>
<keyword evidence="2" id="KW-1185">Reference proteome</keyword>
<sequence>MNKQQHRIFRLQFDLRIPDSEIPGPIQDRISAIIDQRLFAILEKVFCEFTDPAVLIVLERLELDLGNILINEMEKQLPEQVETLLRQQLAHLLKFPVPDQPQFQKRIVPNRDLEILETFLLKGAYPWWLSPDKYFSPGELLLQLLENDLSGLKGLLQRISGLKSVSRRIAATYNDRELMQLIQLLPPARVDFLQKLVVDLTEQFQLNPLPRLDRLAFRVLLWELVLAFTLPQLGELFKKQDLVVHLLNGFMDRLGEIGQHSFLVFLDGLLTLPTEHPSLPLNQQLPARKQVFIEVEESFFPDWMNQVILAWPIEDKNWIKEQLLQIEKNDRLPDKQLLKDLAAVKPQVFTALLYYLSLKPWFSKQMCALFPDEELLQMIKLLCPKHLNLIERLLADLQHSLLQLSTLSTGQLPIRSLLWEPVLKVVVRPHASNFGQQEIISHIVAGLRDSVGSSILSKLIEISNVEQAADPSNRSLSPFYRRAINRNITRTEKDITIFTTWIDDFLVDFPPKQRARVRERLLELEENEWVLPDFSLWGIRFWQRFVRQLWTKQPQAIHRLVEVLVNTGGAADAYLLNFPPEVSRKLIAHDHSELSGPLNILERELVWLARRNLLPGWTASQVHKTITLFFLTRLIGPTANWWSSSQIMKSFLHLLATRRAQSSTSWFAGILDQVVRLPKNSLSPSLLHMIWELSGGTHAPQEVEANASDEWINETIINDSSNEAIAHLARNIGLVQDFFISEMLPSGTSLTHLWDWISIWLRHSPSSLKEWLYARLYDPGFSDRMATFLPQKISAAILDLLHYPAGASTLQWQIILTEMGLLKYGGLSVKDYWWASWGAMSQKLPLSNFSLSGYFTDILKNLATRSSISVEEWLSKLGETSDKEQSAPRRILRTVAIVQQWERIFQDRSPEFATLSIDQKTFLLDIVLIITEEMRLGGSFVPAAFPEELFGQSILKGLTQSGDDAVRQRILTEMLAKQAVDSELTFSDYLQRLLPVLQYLGPVLQHGLSQERFMQVIRDNLEVTMPKLDIVAHSNAALNSGSIGSPKIKSLYRKLLEKESADTSTDQAEVWLVANAGMVLVWPYLGVFFERAGLMKDGHFVDEAHQQRAVYLLEYLVSGESAPEEYKLLLNKLLCAWPMEAPLTVGFTVGDQLTELCEGLLRAVISHWSVIGDISIDALRETFLLREGYLARTPKGWFLQIPQKSYDILLTELPWGISVVNLSWTDTLLEVEWGLK</sequence>
<protein>
    <submittedName>
        <fullName evidence="1">Uncharacterized protein</fullName>
    </submittedName>
</protein>
<evidence type="ECO:0000313" key="1">
    <source>
        <dbReference type="EMBL" id="PHN02225.1"/>
    </source>
</evidence>
<reference evidence="1 2" key="1">
    <citation type="submission" date="2017-10" db="EMBL/GenBank/DDBJ databases">
        <title>The draft genome sequence of Lewinella nigricans NBRC 102662.</title>
        <authorList>
            <person name="Wang K."/>
        </authorList>
    </citation>
    <scope>NUCLEOTIDE SEQUENCE [LARGE SCALE GENOMIC DNA]</scope>
    <source>
        <strain evidence="1 2">NBRC 102662</strain>
    </source>
</reference>
<comment type="caution">
    <text evidence="1">The sequence shown here is derived from an EMBL/GenBank/DDBJ whole genome shotgun (WGS) entry which is preliminary data.</text>
</comment>
<evidence type="ECO:0000313" key="2">
    <source>
        <dbReference type="Proteomes" id="UP000223913"/>
    </source>
</evidence>